<dbReference type="FunFam" id="3.80.10.10:FF:000095">
    <property type="entry name" value="LRR receptor-like serine/threonine-protein kinase GSO1"/>
    <property type="match status" value="1"/>
</dbReference>
<protein>
    <recommendedName>
        <fullName evidence="14">Leucine-rich repeat-containing N-terminal plant-type domain-containing protein</fullName>
    </recommendedName>
</protein>
<evidence type="ECO:0000313" key="13">
    <source>
        <dbReference type="EMBL" id="OAY31746.1"/>
    </source>
</evidence>
<dbReference type="PROSITE" id="PS51450">
    <property type="entry name" value="LRR"/>
    <property type="match status" value="1"/>
</dbReference>
<dbReference type="InterPro" id="IPR051502">
    <property type="entry name" value="RLP_Defense_Trigger"/>
</dbReference>
<name>A0A2C9UMF7_MANES</name>
<keyword evidence="4" id="KW-0433">Leucine-rich repeat</keyword>
<evidence type="ECO:0000256" key="4">
    <source>
        <dbReference type="ARBA" id="ARBA00022614"/>
    </source>
</evidence>
<evidence type="ECO:0000256" key="3">
    <source>
        <dbReference type="ARBA" id="ARBA00022475"/>
    </source>
</evidence>
<dbReference type="Gene3D" id="3.80.10.10">
    <property type="entry name" value="Ribonuclease Inhibitor"/>
    <property type="match status" value="4"/>
</dbReference>
<sequence length="1056" mass="119443">MVLLLQEIWCSADCWETDRIALLQLQSHLNYSLQHDPNILFYYDYSTSFSEIDVIKCCDWERVRCSATTGRIIQLNLDSIRDFSAGMWYLNASLFLPFQHLNHLDLNYNQIAGCFKNEGFERLSSLENLEFLNLGLNKFNTDILSSLAHLSSLKYLYLNDNDMKGRINTEELNNLTNLKNLIISGNKIKGFKSFNGGEELLNMSNLEFLDMRHNHLGNGVLSLKGLSSLKTLWIDYNQLKGSFDLKELDTMSNLEVLSLGGNNITKFISSRGMRNLRALYLIAIKGSGMLLQSLGAFTNLETLYMSWSDLKGTRFAQGSNLTNLKELYLYGCSVDENFLQSFEILPSLETLSLWGCGLSGIIPVNQGICKLKHLQILDISYNDLSGNLPLCLANLTSLRQLDLSFNHFIGNISSSPLEGLTNLEYLSVSGNLFQIPISLSPFFNHSKLKYMESRGNKIFAETDGQYLNSRFQLERLVLSSGGYCGAFPKFLYHQHNLQFVDLSHNQMREGFPSWLLQNNTKLEELYLINNSLSGPLKLPIHSHMNLSLLDISDNFFQGYITPEIGTYLPKLSHLNMLGNGFSGSIPSSFGNMSLLRYLDLSNNRLSGTIPEDLTIGCVSLRELILSNNSLQGQIFSEISNLRFLYELQLDGNQFTGSIPHSLSNSSFLQVLDLRHNNLYGRIPRWLGNMYFLRVLDLSMNNISGSLPSNFCSSNIQEIYLSRNGLQGSLEDAFYGCSELIVLDLGHNHMTGSIPSSIGKFSQLSYLILGHNYIDGEIPVQLCNLTQLSLLDLSHNHLFGPILPCLRSTSKTYRQQEGSYPAYAPPVSTDEPLEFTTKSTSYSYQGRMLSYISGIDLSCNHLTGQIPIEIGYLNEIHVLNLSHNSLTGKIPASFFNLRQIESLDLSYNNLEGNIPPQLTKLTFLEVFNVSYNNLSGRTLDKVAQFGTFDESSYRGNPFLCGWPLPRNCTEMVSPPSKSRTSIENEESNGFMDMGVFYISFGVAYSVVLLTIAAVLYINPYWRRVWFYFIEVSIENCYYFMIDNLVVLSKFRFCSLRR</sequence>
<organism evidence="13">
    <name type="scientific">Manihot esculenta</name>
    <name type="common">Cassava</name>
    <name type="synonym">Jatropha manihot</name>
    <dbReference type="NCBI Taxonomy" id="3983"/>
    <lineage>
        <taxon>Eukaryota</taxon>
        <taxon>Viridiplantae</taxon>
        <taxon>Streptophyta</taxon>
        <taxon>Embryophyta</taxon>
        <taxon>Tracheophyta</taxon>
        <taxon>Spermatophyta</taxon>
        <taxon>Magnoliopsida</taxon>
        <taxon>eudicotyledons</taxon>
        <taxon>Gunneridae</taxon>
        <taxon>Pentapetalae</taxon>
        <taxon>rosids</taxon>
        <taxon>fabids</taxon>
        <taxon>Malpighiales</taxon>
        <taxon>Euphorbiaceae</taxon>
        <taxon>Crotonoideae</taxon>
        <taxon>Manihoteae</taxon>
        <taxon>Manihot</taxon>
    </lineage>
</organism>
<dbReference type="SUPFAM" id="SSF52058">
    <property type="entry name" value="L domain-like"/>
    <property type="match status" value="4"/>
</dbReference>
<dbReference type="Pfam" id="PF13516">
    <property type="entry name" value="LRR_6"/>
    <property type="match status" value="1"/>
</dbReference>
<evidence type="ECO:0000256" key="8">
    <source>
        <dbReference type="ARBA" id="ARBA00022989"/>
    </source>
</evidence>
<keyword evidence="6" id="KW-0732">Signal</keyword>
<dbReference type="InterPro" id="IPR032675">
    <property type="entry name" value="LRR_dom_sf"/>
</dbReference>
<dbReference type="PANTHER" id="PTHR48062:SF21">
    <property type="entry name" value="RECEPTOR-LIKE PROTEIN 12"/>
    <property type="match status" value="1"/>
</dbReference>
<evidence type="ECO:0000256" key="11">
    <source>
        <dbReference type="ARBA" id="ARBA00023180"/>
    </source>
</evidence>
<evidence type="ECO:0000256" key="7">
    <source>
        <dbReference type="ARBA" id="ARBA00022737"/>
    </source>
</evidence>
<keyword evidence="9 12" id="KW-0472">Membrane</keyword>
<dbReference type="FunFam" id="3.80.10.10:FF:000111">
    <property type="entry name" value="LRR receptor-like serine/threonine-protein kinase ERECTA"/>
    <property type="match status" value="1"/>
</dbReference>
<evidence type="ECO:0000256" key="1">
    <source>
        <dbReference type="ARBA" id="ARBA00004251"/>
    </source>
</evidence>
<accession>A0A2C9UMF7</accession>
<evidence type="ECO:0000256" key="10">
    <source>
        <dbReference type="ARBA" id="ARBA00023170"/>
    </source>
</evidence>
<gene>
    <name evidence="13" type="ORF">MANES_14G136500</name>
</gene>
<comment type="subcellular location">
    <subcellularLocation>
        <location evidence="1">Cell membrane</location>
        <topology evidence="1">Single-pass type I membrane protein</topology>
    </subcellularLocation>
</comment>
<dbReference type="InterPro" id="IPR003591">
    <property type="entry name" value="Leu-rich_rpt_typical-subtyp"/>
</dbReference>
<dbReference type="SMART" id="SM00369">
    <property type="entry name" value="LRR_TYP"/>
    <property type="match status" value="10"/>
</dbReference>
<feature type="transmembrane region" description="Helical" evidence="12">
    <location>
        <begin position="1023"/>
        <end position="1040"/>
    </location>
</feature>
<evidence type="ECO:0000256" key="9">
    <source>
        <dbReference type="ARBA" id="ARBA00023136"/>
    </source>
</evidence>
<dbReference type="SMART" id="SM00365">
    <property type="entry name" value="LRR_SD22"/>
    <property type="match status" value="11"/>
</dbReference>
<dbReference type="PRINTS" id="PR00019">
    <property type="entry name" value="LEURICHRPT"/>
</dbReference>
<dbReference type="AlphaFoldDB" id="A0A2C9UMF7"/>
<proteinExistence type="inferred from homology"/>
<dbReference type="Pfam" id="PF13855">
    <property type="entry name" value="LRR_8"/>
    <property type="match status" value="3"/>
</dbReference>
<dbReference type="GO" id="GO:0005886">
    <property type="term" value="C:plasma membrane"/>
    <property type="evidence" value="ECO:0007669"/>
    <property type="project" value="UniProtKB-SubCell"/>
</dbReference>
<evidence type="ECO:0000256" key="6">
    <source>
        <dbReference type="ARBA" id="ARBA00022729"/>
    </source>
</evidence>
<keyword evidence="11" id="KW-0325">Glycoprotein</keyword>
<dbReference type="Pfam" id="PF00560">
    <property type="entry name" value="LRR_1"/>
    <property type="match status" value="4"/>
</dbReference>
<keyword evidence="5 12" id="KW-0812">Transmembrane</keyword>
<evidence type="ECO:0008006" key="14">
    <source>
        <dbReference type="Google" id="ProtNLM"/>
    </source>
</evidence>
<evidence type="ECO:0000256" key="2">
    <source>
        <dbReference type="ARBA" id="ARBA00009592"/>
    </source>
</evidence>
<reference evidence="13" key="1">
    <citation type="submission" date="2016-02" db="EMBL/GenBank/DDBJ databases">
        <title>WGS assembly of Manihot esculenta.</title>
        <authorList>
            <person name="Bredeson J.V."/>
            <person name="Prochnik S.E."/>
            <person name="Lyons J.B."/>
            <person name="Schmutz J."/>
            <person name="Grimwood J."/>
            <person name="Vrebalov J."/>
            <person name="Bart R.S."/>
            <person name="Amuge T."/>
            <person name="Ferguson M.E."/>
            <person name="Green R."/>
            <person name="Putnam N."/>
            <person name="Stites J."/>
            <person name="Rounsley S."/>
            <person name="Rokhsar D.S."/>
        </authorList>
    </citation>
    <scope>NUCLEOTIDE SEQUENCE [LARGE SCALE GENOMIC DNA]</scope>
    <source>
        <tissue evidence="13">Leaf</tissue>
    </source>
</reference>
<evidence type="ECO:0000256" key="5">
    <source>
        <dbReference type="ARBA" id="ARBA00022692"/>
    </source>
</evidence>
<keyword evidence="3" id="KW-1003">Cell membrane</keyword>
<feature type="transmembrane region" description="Helical" evidence="12">
    <location>
        <begin position="993"/>
        <end position="1016"/>
    </location>
</feature>
<evidence type="ECO:0000256" key="12">
    <source>
        <dbReference type="SAM" id="Phobius"/>
    </source>
</evidence>
<keyword evidence="7" id="KW-0677">Repeat</keyword>
<dbReference type="InterPro" id="IPR001611">
    <property type="entry name" value="Leu-rich_rpt"/>
</dbReference>
<keyword evidence="8 12" id="KW-1133">Transmembrane helix</keyword>
<keyword evidence="10" id="KW-0675">Receptor</keyword>
<dbReference type="PANTHER" id="PTHR48062">
    <property type="entry name" value="RECEPTOR-LIKE PROTEIN 14"/>
    <property type="match status" value="1"/>
</dbReference>
<dbReference type="EMBL" id="CM004400">
    <property type="protein sequence ID" value="OAY31746.1"/>
    <property type="molecule type" value="Genomic_DNA"/>
</dbReference>
<comment type="similarity">
    <text evidence="2">Belongs to the RLP family.</text>
</comment>